<reference evidence="3" key="1">
    <citation type="submission" date="2012-08" db="EMBL/GenBank/DDBJ databases">
        <title>The Genome Sequence of Wuchereria bancrofti.</title>
        <authorList>
            <person name="Nutman T.B."/>
            <person name="Fink D.L."/>
            <person name="Russ C."/>
            <person name="Young S."/>
            <person name="Zeng Q."/>
            <person name="Koehrsen M."/>
            <person name="Alvarado L."/>
            <person name="Berlin A."/>
            <person name="Chapman S.B."/>
            <person name="Chen Z."/>
            <person name="Freedman E."/>
            <person name="Gellesch M."/>
            <person name="Goldberg J."/>
            <person name="Griggs A."/>
            <person name="Gujja S."/>
            <person name="Heilman E.R."/>
            <person name="Heiman D."/>
            <person name="Hepburn T."/>
            <person name="Howarth C."/>
            <person name="Jen D."/>
            <person name="Larson L."/>
            <person name="Lewis B."/>
            <person name="Mehta T."/>
            <person name="Park D."/>
            <person name="Pearson M."/>
            <person name="Roberts A."/>
            <person name="Saif S."/>
            <person name="Shea T."/>
            <person name="Shenoy N."/>
            <person name="Sisk P."/>
            <person name="Stolte C."/>
            <person name="Sykes S."/>
            <person name="Walk T."/>
            <person name="White J."/>
            <person name="Yandava C."/>
            <person name="Haas B."/>
            <person name="Henn M.R."/>
            <person name="Nusbaum C."/>
            <person name="Birren B."/>
        </authorList>
    </citation>
    <scope>NUCLEOTIDE SEQUENCE [LARGE SCALE GENOMIC DNA]</scope>
    <source>
        <strain evidence="3">NA</strain>
    </source>
</reference>
<gene>
    <name evidence="2" type="ORF">WUBG_02797</name>
</gene>
<feature type="compositionally biased region" description="Basic and acidic residues" evidence="1">
    <location>
        <begin position="33"/>
        <end position="42"/>
    </location>
</feature>
<sequence>MQGFHYNNSTDSDDNDDNGAVGDDDDDDEHDDSDDRGCGHGNDDDDDDDGAFTRIRVELYLCSNDSVATVAAAVVQQKSLTRKGSERVDSVDVLVDLLQGC</sequence>
<evidence type="ECO:0000256" key="1">
    <source>
        <dbReference type="SAM" id="MobiDB-lite"/>
    </source>
</evidence>
<dbReference type="EMBL" id="ADBV01000791">
    <property type="protein sequence ID" value="EJW86290.1"/>
    <property type="molecule type" value="Genomic_DNA"/>
</dbReference>
<feature type="compositionally biased region" description="Acidic residues" evidence="1">
    <location>
        <begin position="11"/>
        <end position="32"/>
    </location>
</feature>
<evidence type="ECO:0000313" key="2">
    <source>
        <dbReference type="EMBL" id="EJW86290.1"/>
    </source>
</evidence>
<dbReference type="AlphaFoldDB" id="J9BG74"/>
<comment type="caution">
    <text evidence="2">The sequence shown here is derived from an EMBL/GenBank/DDBJ whole genome shotgun (WGS) entry which is preliminary data.</text>
</comment>
<feature type="region of interest" description="Disordered" evidence="1">
    <location>
        <begin position="1"/>
        <end position="50"/>
    </location>
</feature>
<protein>
    <submittedName>
        <fullName evidence="2">Uncharacterized protein</fullName>
    </submittedName>
</protein>
<dbReference type="Proteomes" id="UP000004810">
    <property type="component" value="Unassembled WGS sequence"/>
</dbReference>
<organism evidence="2 3">
    <name type="scientific">Wuchereria bancrofti</name>
    <dbReference type="NCBI Taxonomy" id="6293"/>
    <lineage>
        <taxon>Eukaryota</taxon>
        <taxon>Metazoa</taxon>
        <taxon>Ecdysozoa</taxon>
        <taxon>Nematoda</taxon>
        <taxon>Chromadorea</taxon>
        <taxon>Rhabditida</taxon>
        <taxon>Spirurina</taxon>
        <taxon>Spiruromorpha</taxon>
        <taxon>Filarioidea</taxon>
        <taxon>Onchocercidae</taxon>
        <taxon>Wuchereria</taxon>
    </lineage>
</organism>
<accession>J9BG74</accession>
<proteinExistence type="predicted"/>
<name>J9BG74_WUCBA</name>
<evidence type="ECO:0000313" key="3">
    <source>
        <dbReference type="Proteomes" id="UP000004810"/>
    </source>
</evidence>